<comment type="caution">
    <text evidence="2">The sequence shown here is derived from an EMBL/GenBank/DDBJ whole genome shotgun (WGS) entry which is preliminary data.</text>
</comment>
<evidence type="ECO:0000259" key="1">
    <source>
        <dbReference type="Pfam" id="PF14028"/>
    </source>
</evidence>
<dbReference type="InterPro" id="IPR023809">
    <property type="entry name" value="Thiopep_bacteriocin_synth_dom"/>
</dbReference>
<keyword evidence="3" id="KW-1185">Reference proteome</keyword>
<evidence type="ECO:0000313" key="3">
    <source>
        <dbReference type="Proteomes" id="UP000517916"/>
    </source>
</evidence>
<feature type="domain" description="Thiopeptide-type bacteriocin biosynthesis" evidence="1">
    <location>
        <begin position="3"/>
        <end position="336"/>
    </location>
</feature>
<proteinExistence type="predicted"/>
<accession>A0ABR6BYU7</accession>
<sequence>MTWRSVHVYYYEDRKYDLVLDAVRPLFQRLGPEIRAYHVPHWLRGPHLRLNFHTGSRQYADLVLPAVHEVIGGYLAEHPSTAVYDKEEMLAGHRLLIESEQERGQLEPLAEDNSLHEAPYDQRLHVLGSTEAASLLADFYVDTTELTFAMTEALRSGMQRLRLAFDLMIATAHTLSGIGYARGFVSFRSHAEAFLSWVPQAGGLRPAWQRHYRLHSRSLVAQARQVVDSLDTGGSAVPWVHEWVRALVPYRRLGGQLIASGQISLDPPGPPPGSRQYFEKLASSPMHSKGSWQHSQVDRLWFGKYRLMLNYTYLHLTRLGLTPVERFLLCHLAANTAEEIFGVRALDVRFPVPGDPAATREVELGETA</sequence>
<gene>
    <name evidence="2" type="ORF">BC739_009332</name>
</gene>
<protein>
    <recommendedName>
        <fullName evidence="1">Thiopeptide-type bacteriocin biosynthesis domain-containing protein</fullName>
    </recommendedName>
</protein>
<dbReference type="NCBIfam" id="NF045556">
    <property type="entry name" value="TbtD_PbtD_pyrid"/>
    <property type="match status" value="1"/>
</dbReference>
<dbReference type="InterPro" id="IPR054643">
    <property type="entry name" value="TbtD_PbtD_pyrid"/>
</dbReference>
<organism evidence="2 3">
    <name type="scientific">Kutzneria viridogrisea</name>
    <dbReference type="NCBI Taxonomy" id="47990"/>
    <lineage>
        <taxon>Bacteria</taxon>
        <taxon>Bacillati</taxon>
        <taxon>Actinomycetota</taxon>
        <taxon>Actinomycetes</taxon>
        <taxon>Pseudonocardiales</taxon>
        <taxon>Pseudonocardiaceae</taxon>
        <taxon>Kutzneria</taxon>
    </lineage>
</organism>
<dbReference type="EMBL" id="JACJID010000010">
    <property type="protein sequence ID" value="MBA8932073.1"/>
    <property type="molecule type" value="Genomic_DNA"/>
</dbReference>
<dbReference type="Proteomes" id="UP000517916">
    <property type="component" value="Unassembled WGS sequence"/>
</dbReference>
<evidence type="ECO:0000313" key="2">
    <source>
        <dbReference type="EMBL" id="MBA8932073.1"/>
    </source>
</evidence>
<dbReference type="RefSeq" id="WP_025357078.1">
    <property type="nucleotide sequence ID" value="NZ_BAAABQ010000072.1"/>
</dbReference>
<dbReference type="Pfam" id="PF14028">
    <property type="entry name" value="Lant_dehydr_C"/>
    <property type="match status" value="1"/>
</dbReference>
<reference evidence="2 3" key="1">
    <citation type="submission" date="2020-08" db="EMBL/GenBank/DDBJ databases">
        <title>Genomic Encyclopedia of Archaeal and Bacterial Type Strains, Phase II (KMG-II): from individual species to whole genera.</title>
        <authorList>
            <person name="Goeker M."/>
        </authorList>
    </citation>
    <scope>NUCLEOTIDE SEQUENCE [LARGE SCALE GENOMIC DNA]</scope>
    <source>
        <strain evidence="2 3">DSM 43850</strain>
    </source>
</reference>
<name>A0ABR6BYU7_9PSEU</name>